<dbReference type="Proteomes" id="UP000219775">
    <property type="component" value="Unassembled WGS sequence"/>
</dbReference>
<gene>
    <name evidence="2" type="ORF">CN613_25740</name>
</gene>
<name>A0A2A8BYR9_9BACI</name>
<organism evidence="2 3">
    <name type="scientific">Bacillus pseudomycoides</name>
    <dbReference type="NCBI Taxonomy" id="64104"/>
    <lineage>
        <taxon>Bacteria</taxon>
        <taxon>Bacillati</taxon>
        <taxon>Bacillota</taxon>
        <taxon>Bacilli</taxon>
        <taxon>Bacillales</taxon>
        <taxon>Bacillaceae</taxon>
        <taxon>Bacillus</taxon>
        <taxon>Bacillus cereus group</taxon>
    </lineage>
</organism>
<evidence type="ECO:0000259" key="1">
    <source>
        <dbReference type="Pfam" id="PF01695"/>
    </source>
</evidence>
<reference evidence="2 3" key="1">
    <citation type="submission" date="2017-09" db="EMBL/GenBank/DDBJ databases">
        <title>Large-scale bioinformatics analysis of Bacillus genomes uncovers conserved roles of natural products in bacterial physiology.</title>
        <authorList>
            <consortium name="Agbiome Team Llc"/>
            <person name="Bleich R.M."/>
            <person name="Grubbs K.J."/>
            <person name="Santa Maria K.C."/>
            <person name="Allen S.E."/>
            <person name="Farag S."/>
            <person name="Shank E.A."/>
            <person name="Bowers A."/>
        </authorList>
    </citation>
    <scope>NUCLEOTIDE SEQUENCE [LARGE SCALE GENOMIC DNA]</scope>
    <source>
        <strain evidence="2 3">AFS009893</strain>
    </source>
</reference>
<dbReference type="InterPro" id="IPR002611">
    <property type="entry name" value="IstB_ATP-bd"/>
</dbReference>
<dbReference type="Gene3D" id="3.40.50.300">
    <property type="entry name" value="P-loop containing nucleotide triphosphate hydrolases"/>
    <property type="match status" value="1"/>
</dbReference>
<dbReference type="PANTHER" id="PTHR30050">
    <property type="entry name" value="CHROMOSOMAL REPLICATION INITIATOR PROTEIN DNAA"/>
    <property type="match status" value="1"/>
</dbReference>
<comment type="caution">
    <text evidence="2">The sequence shown here is derived from an EMBL/GenBank/DDBJ whole genome shotgun (WGS) entry which is preliminary data.</text>
</comment>
<proteinExistence type="predicted"/>
<sequence length="256" mass="28952">MTFENKCALASRCKIAGDELRCNETCFPYVLTHGITGEKGLWKSTKVPNRYRSSFLLTLPIKEQNPTAYSFIKVYIEKVTTMVSQGIGLYLYSIPSPSNRMGTGTGKTTVATAIVNEFILERIVQHAKGENKIVDNPALFLKASELQNTYNAQFRGTDEMKVEASKKYYALKAMMLKTELLVIDDIALRNTTQAYQDEFYEVIDRRYNNEQCTIFTSNTPVEEVGQVLNYQIASRVEGMTEQVLFKGDDNRRGGVL</sequence>
<dbReference type="RefSeq" id="WP_098129114.1">
    <property type="nucleotide sequence ID" value="NZ_NUDP01000117.1"/>
</dbReference>
<dbReference type="InterPro" id="IPR027417">
    <property type="entry name" value="P-loop_NTPase"/>
</dbReference>
<evidence type="ECO:0000313" key="2">
    <source>
        <dbReference type="EMBL" id="PEM65347.1"/>
    </source>
</evidence>
<dbReference type="EMBL" id="NUDP01000117">
    <property type="protein sequence ID" value="PEM65347.1"/>
    <property type="molecule type" value="Genomic_DNA"/>
</dbReference>
<dbReference type="Pfam" id="PF01695">
    <property type="entry name" value="IstB_IS21"/>
    <property type="match status" value="1"/>
</dbReference>
<dbReference type="AlphaFoldDB" id="A0A2A8BYR9"/>
<dbReference type="PANTHER" id="PTHR30050:SF4">
    <property type="entry name" value="ATP-BINDING PROTEIN RV3427C IN INSERTION SEQUENCE-RELATED"/>
    <property type="match status" value="1"/>
</dbReference>
<dbReference type="SUPFAM" id="SSF52540">
    <property type="entry name" value="P-loop containing nucleoside triphosphate hydrolases"/>
    <property type="match status" value="1"/>
</dbReference>
<dbReference type="GO" id="GO:0005524">
    <property type="term" value="F:ATP binding"/>
    <property type="evidence" value="ECO:0007669"/>
    <property type="project" value="InterPro"/>
</dbReference>
<evidence type="ECO:0000313" key="3">
    <source>
        <dbReference type="Proteomes" id="UP000219775"/>
    </source>
</evidence>
<dbReference type="GO" id="GO:0006260">
    <property type="term" value="P:DNA replication"/>
    <property type="evidence" value="ECO:0007669"/>
    <property type="project" value="TreeGrafter"/>
</dbReference>
<accession>A0A2A8BYR9</accession>
<feature type="domain" description="IstB-like ATP-binding" evidence="1">
    <location>
        <begin position="168"/>
        <end position="229"/>
    </location>
</feature>
<protein>
    <submittedName>
        <fullName evidence="2">DNA replication protein</fullName>
    </submittedName>
</protein>